<evidence type="ECO:0000259" key="1">
    <source>
        <dbReference type="Pfam" id="PF16538"/>
    </source>
</evidence>
<feature type="domain" description="Flagellar assembly protein T C-terminal" evidence="1">
    <location>
        <begin position="326"/>
        <end position="402"/>
    </location>
</feature>
<name>A0A2S2E2S8_9ALTE</name>
<dbReference type="Pfam" id="PF16538">
    <property type="entry name" value="FlgT_C"/>
    <property type="match status" value="1"/>
</dbReference>
<evidence type="ECO:0008006" key="6">
    <source>
        <dbReference type="Google" id="ProtNLM"/>
    </source>
</evidence>
<proteinExistence type="predicted"/>
<dbReference type="OrthoDB" id="8778507at2"/>
<dbReference type="Pfam" id="PF16539">
    <property type="entry name" value="FlgT_M"/>
    <property type="match status" value="1"/>
</dbReference>
<organism evidence="4 5">
    <name type="scientific">Saliniradius amylolyticus</name>
    <dbReference type="NCBI Taxonomy" id="2183582"/>
    <lineage>
        <taxon>Bacteria</taxon>
        <taxon>Pseudomonadati</taxon>
        <taxon>Pseudomonadota</taxon>
        <taxon>Gammaproteobacteria</taxon>
        <taxon>Alteromonadales</taxon>
        <taxon>Alteromonadaceae</taxon>
        <taxon>Saliniradius</taxon>
    </lineage>
</organism>
<sequence>MVFAHFHQTDALRNQRQNSDIASIKVRRLLLLFVLFMPLGAEAIWYEASGQATIIQGNREHARRMATEEAIKQALLFSGAKVASIQKLTDGLLSDDRLEVLSGGEVNSVEMVSENYSGDLISVTIRADIFPAKTDCDITGYKKDIATTWFPIYKRAQARLGQLYELGETVPRRLEQNFSVSAGHARIDHIFPNYYSPQQDMTQQAITLSRDTGTQLVLFGEILDLSHKVESAGSLRFWQSDQTQRHFSLRAYLINGITGELLFTDTFQTQALWSYPHNEIVDAASGAFWSSTYGSGVNNLLQRIAERVDEEVACLPSYGRVVRVVGEEITINLGREHGVNQGDQMQVFKLGQFFDTEGNSHYQYQLHPFKVQVMSISGTSAVVESVNGQPLLNIQPNDFVTKR</sequence>
<protein>
    <recommendedName>
        <fullName evidence="6">Flagellar assembly protein T N-terminal domain-containing protein</fullName>
    </recommendedName>
</protein>
<dbReference type="Gene3D" id="2.40.10.410">
    <property type="entry name" value="FlgT, C-terminal domain"/>
    <property type="match status" value="1"/>
</dbReference>
<keyword evidence="5" id="KW-1185">Reference proteome</keyword>
<dbReference type="InterPro" id="IPR038180">
    <property type="entry name" value="FlgT_N_sf"/>
</dbReference>
<dbReference type="Gene3D" id="3.40.50.10610">
    <property type="entry name" value="ABC-type transport auxiliary lipoprotein component"/>
    <property type="match status" value="1"/>
</dbReference>
<dbReference type="AlphaFoldDB" id="A0A2S2E2S8"/>
<dbReference type="KEGG" id="salh:HMF8227_00822"/>
<feature type="domain" description="Flagellar assembly protein T middle" evidence="2">
    <location>
        <begin position="135"/>
        <end position="282"/>
    </location>
</feature>
<dbReference type="InterPro" id="IPR038165">
    <property type="entry name" value="FlgT_C_sf"/>
</dbReference>
<reference evidence="4 5" key="1">
    <citation type="submission" date="2018-05" db="EMBL/GenBank/DDBJ databases">
        <title>Salinimonas sp. HMF8227 Genome sequencing and assembly.</title>
        <authorList>
            <person name="Kang H."/>
            <person name="Kang J."/>
            <person name="Cha I."/>
            <person name="Kim H."/>
            <person name="Joh K."/>
        </authorList>
    </citation>
    <scope>NUCLEOTIDE SEQUENCE [LARGE SCALE GENOMIC DNA]</scope>
    <source>
        <strain evidence="4 5">HMF8227</strain>
    </source>
</reference>
<dbReference type="InterPro" id="IPR032388">
    <property type="entry name" value="FlgT_C"/>
</dbReference>
<dbReference type="EMBL" id="CP029347">
    <property type="protein sequence ID" value="AWL11317.1"/>
    <property type="molecule type" value="Genomic_DNA"/>
</dbReference>
<dbReference type="Gene3D" id="3.30.1660.40">
    <property type="entry name" value="FlgT, N-terminal domain"/>
    <property type="match status" value="1"/>
</dbReference>
<evidence type="ECO:0000259" key="2">
    <source>
        <dbReference type="Pfam" id="PF16539"/>
    </source>
</evidence>
<accession>A0A2S2E2S8</accession>
<gene>
    <name evidence="4" type="ORF">HMF8227_00822</name>
</gene>
<evidence type="ECO:0000259" key="3">
    <source>
        <dbReference type="Pfam" id="PF16548"/>
    </source>
</evidence>
<dbReference type="InterPro" id="IPR032370">
    <property type="entry name" value="FlgT_N"/>
</dbReference>
<dbReference type="Pfam" id="PF16548">
    <property type="entry name" value="FlgT_N"/>
    <property type="match status" value="1"/>
</dbReference>
<feature type="domain" description="Flagellar assembly protein T N-terminal" evidence="3">
    <location>
        <begin position="45"/>
        <end position="131"/>
    </location>
</feature>
<evidence type="ECO:0000313" key="5">
    <source>
        <dbReference type="Proteomes" id="UP000245728"/>
    </source>
</evidence>
<dbReference type="InterPro" id="IPR032386">
    <property type="entry name" value="FlgT_M"/>
</dbReference>
<dbReference type="Proteomes" id="UP000245728">
    <property type="component" value="Chromosome"/>
</dbReference>
<evidence type="ECO:0000313" key="4">
    <source>
        <dbReference type="EMBL" id="AWL11317.1"/>
    </source>
</evidence>